<evidence type="ECO:0000256" key="3">
    <source>
        <dbReference type="ARBA" id="ARBA00022729"/>
    </source>
</evidence>
<feature type="signal peptide" evidence="7">
    <location>
        <begin position="1"/>
        <end position="24"/>
    </location>
</feature>
<dbReference type="InterPro" id="IPR014755">
    <property type="entry name" value="Cu-Rt/internalin_Ig-like"/>
</dbReference>
<keyword evidence="6" id="KW-0472">Membrane</keyword>
<keyword evidence="3 7" id="KW-0732">Signal</keyword>
<evidence type="ECO:0000259" key="8">
    <source>
        <dbReference type="Pfam" id="PF04234"/>
    </source>
</evidence>
<dbReference type="RefSeq" id="WP_072751670.1">
    <property type="nucleotide sequence ID" value="NZ_FOAW01000007.1"/>
</dbReference>
<sequence>MRRAAIALLLALSAVVLTAPVASAHSELLSTSPARDGVLAEPPTEVVLTFSTAVQSTGAAVVVTTADGTRLDDGPVTRDGARMIQRVKAGSGAVDVRWRAVSEDGHQLTGTFGYQVGAPSGDSAAATTPAPVSAAQAPAERPPAAESSPLYRRLLGPAALVIAGLVLAIVAWRSGKHSKTNEPVSKEPQS</sequence>
<dbReference type="InterPro" id="IPR007348">
    <property type="entry name" value="CopC_dom"/>
</dbReference>
<dbReference type="GO" id="GO:0006825">
    <property type="term" value="P:copper ion transport"/>
    <property type="evidence" value="ECO:0007669"/>
    <property type="project" value="InterPro"/>
</dbReference>
<dbReference type="GO" id="GO:0030313">
    <property type="term" value="C:cell envelope"/>
    <property type="evidence" value="ECO:0007669"/>
    <property type="project" value="UniProtKB-SubCell"/>
</dbReference>
<evidence type="ECO:0000256" key="6">
    <source>
        <dbReference type="SAM" id="Phobius"/>
    </source>
</evidence>
<dbReference type="Gene3D" id="2.60.40.1220">
    <property type="match status" value="1"/>
</dbReference>
<dbReference type="GO" id="GO:0046688">
    <property type="term" value="P:response to copper ion"/>
    <property type="evidence" value="ECO:0007669"/>
    <property type="project" value="InterPro"/>
</dbReference>
<evidence type="ECO:0000313" key="9">
    <source>
        <dbReference type="EMBL" id="SEL26136.1"/>
    </source>
</evidence>
<keyword evidence="2" id="KW-0479">Metal-binding</keyword>
<dbReference type="InterPro" id="IPR032694">
    <property type="entry name" value="CopC/D"/>
</dbReference>
<dbReference type="Proteomes" id="UP000198677">
    <property type="component" value="Unassembled WGS sequence"/>
</dbReference>
<feature type="transmembrane region" description="Helical" evidence="6">
    <location>
        <begin position="154"/>
        <end position="172"/>
    </location>
</feature>
<feature type="region of interest" description="Disordered" evidence="5">
    <location>
        <begin position="120"/>
        <end position="144"/>
    </location>
</feature>
<protein>
    <recommendedName>
        <fullName evidence="8">CopC domain-containing protein</fullName>
    </recommendedName>
</protein>
<name>A0A1H7NRV0_9NOCA</name>
<keyword evidence="6" id="KW-0812">Transmembrane</keyword>
<keyword evidence="4" id="KW-0186">Copper</keyword>
<dbReference type="GO" id="GO:0005886">
    <property type="term" value="C:plasma membrane"/>
    <property type="evidence" value="ECO:0007669"/>
    <property type="project" value="TreeGrafter"/>
</dbReference>
<dbReference type="GO" id="GO:0005507">
    <property type="term" value="F:copper ion binding"/>
    <property type="evidence" value="ECO:0007669"/>
    <property type="project" value="InterPro"/>
</dbReference>
<evidence type="ECO:0000256" key="2">
    <source>
        <dbReference type="ARBA" id="ARBA00022723"/>
    </source>
</evidence>
<dbReference type="PANTHER" id="PTHR34820">
    <property type="entry name" value="INNER MEMBRANE PROTEIN YEBZ"/>
    <property type="match status" value="1"/>
</dbReference>
<feature type="domain" description="CopC" evidence="8">
    <location>
        <begin position="25"/>
        <end position="116"/>
    </location>
</feature>
<keyword evidence="6" id="KW-1133">Transmembrane helix</keyword>
<feature type="compositionally biased region" description="Low complexity" evidence="5">
    <location>
        <begin position="123"/>
        <end position="144"/>
    </location>
</feature>
<dbReference type="Pfam" id="PF04234">
    <property type="entry name" value="CopC"/>
    <property type="match status" value="1"/>
</dbReference>
<keyword evidence="10" id="KW-1185">Reference proteome</keyword>
<feature type="chain" id="PRO_5011531023" description="CopC domain-containing protein" evidence="7">
    <location>
        <begin position="25"/>
        <end position="190"/>
    </location>
</feature>
<evidence type="ECO:0000256" key="4">
    <source>
        <dbReference type="ARBA" id="ARBA00023008"/>
    </source>
</evidence>
<evidence type="ECO:0000256" key="7">
    <source>
        <dbReference type="SAM" id="SignalP"/>
    </source>
</evidence>
<evidence type="ECO:0000313" key="10">
    <source>
        <dbReference type="Proteomes" id="UP000198677"/>
    </source>
</evidence>
<gene>
    <name evidence="9" type="ORF">SAMN05444583_107123</name>
</gene>
<dbReference type="SUPFAM" id="SSF81296">
    <property type="entry name" value="E set domains"/>
    <property type="match status" value="1"/>
</dbReference>
<dbReference type="EMBL" id="FOAW01000007">
    <property type="protein sequence ID" value="SEL26136.1"/>
    <property type="molecule type" value="Genomic_DNA"/>
</dbReference>
<organism evidence="9 10">
    <name type="scientific">Rhodococcus maanshanensis</name>
    <dbReference type="NCBI Taxonomy" id="183556"/>
    <lineage>
        <taxon>Bacteria</taxon>
        <taxon>Bacillati</taxon>
        <taxon>Actinomycetota</taxon>
        <taxon>Actinomycetes</taxon>
        <taxon>Mycobacteriales</taxon>
        <taxon>Nocardiaceae</taxon>
        <taxon>Rhodococcus</taxon>
    </lineage>
</organism>
<dbReference type="AlphaFoldDB" id="A0A1H7NRV0"/>
<comment type="subcellular location">
    <subcellularLocation>
        <location evidence="1">Cell envelope</location>
    </subcellularLocation>
</comment>
<evidence type="ECO:0000256" key="5">
    <source>
        <dbReference type="SAM" id="MobiDB-lite"/>
    </source>
</evidence>
<proteinExistence type="predicted"/>
<accession>A0A1H7NRV0</accession>
<reference evidence="10" key="1">
    <citation type="submission" date="2016-10" db="EMBL/GenBank/DDBJ databases">
        <authorList>
            <person name="Varghese N."/>
            <person name="Submissions S."/>
        </authorList>
    </citation>
    <scope>NUCLEOTIDE SEQUENCE [LARGE SCALE GENOMIC DNA]</scope>
    <source>
        <strain evidence="10">DSM 44675</strain>
    </source>
</reference>
<dbReference type="InterPro" id="IPR014756">
    <property type="entry name" value="Ig_E-set"/>
</dbReference>
<dbReference type="GO" id="GO:0042597">
    <property type="term" value="C:periplasmic space"/>
    <property type="evidence" value="ECO:0007669"/>
    <property type="project" value="InterPro"/>
</dbReference>
<dbReference type="PANTHER" id="PTHR34820:SF4">
    <property type="entry name" value="INNER MEMBRANE PROTEIN YEBZ"/>
    <property type="match status" value="1"/>
</dbReference>
<evidence type="ECO:0000256" key="1">
    <source>
        <dbReference type="ARBA" id="ARBA00004196"/>
    </source>
</evidence>